<keyword evidence="2" id="KW-0812">Transmembrane</keyword>
<evidence type="ECO:0000256" key="2">
    <source>
        <dbReference type="SAM" id="Phobius"/>
    </source>
</evidence>
<dbReference type="EMBL" id="MN739312">
    <property type="protein sequence ID" value="QHS97990.1"/>
    <property type="molecule type" value="Genomic_DNA"/>
</dbReference>
<feature type="coiled-coil region" evidence="1">
    <location>
        <begin position="811"/>
        <end position="842"/>
    </location>
</feature>
<dbReference type="AlphaFoldDB" id="A0A6C0C0T5"/>
<organism evidence="3">
    <name type="scientific">viral metagenome</name>
    <dbReference type="NCBI Taxonomy" id="1070528"/>
    <lineage>
        <taxon>unclassified sequences</taxon>
        <taxon>metagenomes</taxon>
        <taxon>organismal metagenomes</taxon>
    </lineage>
</organism>
<keyword evidence="2" id="KW-0472">Membrane</keyword>
<dbReference type="SUPFAM" id="SSF49899">
    <property type="entry name" value="Concanavalin A-like lectins/glucanases"/>
    <property type="match status" value="1"/>
</dbReference>
<sequence length="872" mass="100559">MSNYTVEKCTQNNKNKSVDEISPAECMHLIDYVPTIDIKLYDEESNEITENFGEKELNIKPSMNFNKDLPHTEMASIQAKDRINNKYVFSIVRTGAEGYNNENPLSIKKHLSDWENHRSITPLTTTTDNVPITYSLDGVGSLKLNNPLIIDKFTFKVTKNDSRRVGAIKFHVNGEGYDNTSSVEYSQDPQTTRPVKARIDFNISYKDVNVKINFQNPQCLGYLSNKNKGVCKWRTTGAVNDIYFMDRDGNKYSKNETDKKTINTNSDGWRNHFGGEEFNFTIPANTDLNKFKIDIGNDGMALDRLAAESVGSTYWDPSVSWWRRSLIYPGKRHTRKDVTKGHVDKLKRRQSRNAASCKPMSDVLGQKPYFEILNEKTFDGTGKSDIKIDNNKFNCVKDRRERAFELEINTTSKENTMMLMSTGKASKYKCFNIRLINGKVAVMGYNYDFTFGSTRYGDLRDGNWHKIAIVYTKHLPAPYDHWWSQYNNNKNRYCVILYIDGHLKDIKWDKKEFDTEGDNNYLGVSNHKGSEFRYIGKMKNVKFYKVAKDFNYQCKAWFRHPWWIKNKTQEVGWGNWRWERKIKRLVERDIPQRAIVRFVDDNNTTLASSYIDIIENPDANTSHRCEVMITDFPASVNVKGIVIEYHNLLNISNITANIIPTSSSFTPVNNISCTKTGEETESAYSEHWKKITCDLSSKINITPIMLDDPTEAIITIVPKVPINMYQYGMVNANYLSTLYSNSQKDPSMSDDIGLTENIDDFYQDNDEQNMPVPENDDNNVDGFSNYFEAFNSKVEGFTGFTDNVGTKQSEIKNLHNNVVKQRSKMDQQLAELNKEKNSAYQERKKRYDRTMFGGIVMSILATSLAYYTFTEI</sequence>
<name>A0A6C0C0T5_9ZZZZ</name>
<feature type="transmembrane region" description="Helical" evidence="2">
    <location>
        <begin position="851"/>
        <end position="869"/>
    </location>
</feature>
<keyword evidence="1" id="KW-0175">Coiled coil</keyword>
<evidence type="ECO:0000313" key="3">
    <source>
        <dbReference type="EMBL" id="QHS97990.1"/>
    </source>
</evidence>
<protein>
    <submittedName>
        <fullName evidence="3">Uncharacterized protein</fullName>
    </submittedName>
</protein>
<accession>A0A6C0C0T5</accession>
<dbReference type="Gene3D" id="2.60.120.200">
    <property type="match status" value="1"/>
</dbReference>
<keyword evidence="2" id="KW-1133">Transmembrane helix</keyword>
<evidence type="ECO:0000256" key="1">
    <source>
        <dbReference type="SAM" id="Coils"/>
    </source>
</evidence>
<proteinExistence type="predicted"/>
<reference evidence="3" key="1">
    <citation type="journal article" date="2020" name="Nature">
        <title>Giant virus diversity and host interactions through global metagenomics.</title>
        <authorList>
            <person name="Schulz F."/>
            <person name="Roux S."/>
            <person name="Paez-Espino D."/>
            <person name="Jungbluth S."/>
            <person name="Walsh D.A."/>
            <person name="Denef V.J."/>
            <person name="McMahon K.D."/>
            <person name="Konstantinidis K.T."/>
            <person name="Eloe-Fadrosh E.A."/>
            <person name="Kyrpides N.C."/>
            <person name="Woyke T."/>
        </authorList>
    </citation>
    <scope>NUCLEOTIDE SEQUENCE</scope>
    <source>
        <strain evidence="3">GVMAG-M-3300020182-84</strain>
    </source>
</reference>
<dbReference type="InterPro" id="IPR013320">
    <property type="entry name" value="ConA-like_dom_sf"/>
</dbReference>